<feature type="region of interest" description="Disordered" evidence="1">
    <location>
        <begin position="1"/>
        <end position="40"/>
    </location>
</feature>
<organism evidence="2 3">
    <name type="scientific">Crotalaria pallida</name>
    <name type="common">Smooth rattlebox</name>
    <name type="synonym">Crotalaria striata</name>
    <dbReference type="NCBI Taxonomy" id="3830"/>
    <lineage>
        <taxon>Eukaryota</taxon>
        <taxon>Viridiplantae</taxon>
        <taxon>Streptophyta</taxon>
        <taxon>Embryophyta</taxon>
        <taxon>Tracheophyta</taxon>
        <taxon>Spermatophyta</taxon>
        <taxon>Magnoliopsida</taxon>
        <taxon>eudicotyledons</taxon>
        <taxon>Gunneridae</taxon>
        <taxon>Pentapetalae</taxon>
        <taxon>rosids</taxon>
        <taxon>fabids</taxon>
        <taxon>Fabales</taxon>
        <taxon>Fabaceae</taxon>
        <taxon>Papilionoideae</taxon>
        <taxon>50 kb inversion clade</taxon>
        <taxon>genistoids sensu lato</taxon>
        <taxon>core genistoids</taxon>
        <taxon>Crotalarieae</taxon>
        <taxon>Crotalaria</taxon>
    </lineage>
</organism>
<proteinExistence type="predicted"/>
<feature type="compositionally biased region" description="Pro residues" evidence="1">
    <location>
        <begin position="70"/>
        <end position="79"/>
    </location>
</feature>
<gene>
    <name evidence="2" type="ORF">RIF29_11309</name>
</gene>
<feature type="compositionally biased region" description="Acidic residues" evidence="1">
    <location>
        <begin position="90"/>
        <end position="106"/>
    </location>
</feature>
<accession>A0AAN9ILZ6</accession>
<name>A0AAN9ILZ6_CROPI</name>
<evidence type="ECO:0000313" key="2">
    <source>
        <dbReference type="EMBL" id="KAK7282487.1"/>
    </source>
</evidence>
<evidence type="ECO:0000313" key="3">
    <source>
        <dbReference type="Proteomes" id="UP001372338"/>
    </source>
</evidence>
<sequence length="155" mass="17497">MVLKRKEESESSVLPIKKRMTRKKTTPPSSPEPESPIRPIACLTEIDDMKCFEESEKESKVSLDFSQLPPSHPPAPSPSPSFSSSISSSTDDDDDDDDEDDDDDDVSIISEKGQCYCYVCDLIAPCKFWSLHCNAENVGHWNDQRNKNLKKQQFP</sequence>
<dbReference type="Proteomes" id="UP001372338">
    <property type="component" value="Unassembled WGS sequence"/>
</dbReference>
<keyword evidence="3" id="KW-1185">Reference proteome</keyword>
<dbReference type="EMBL" id="JAYWIO010000002">
    <property type="protein sequence ID" value="KAK7282487.1"/>
    <property type="molecule type" value="Genomic_DNA"/>
</dbReference>
<feature type="region of interest" description="Disordered" evidence="1">
    <location>
        <begin position="54"/>
        <end position="106"/>
    </location>
</feature>
<evidence type="ECO:0000256" key="1">
    <source>
        <dbReference type="SAM" id="MobiDB-lite"/>
    </source>
</evidence>
<feature type="compositionally biased region" description="Basic residues" evidence="1">
    <location>
        <begin position="16"/>
        <end position="25"/>
    </location>
</feature>
<feature type="compositionally biased region" description="Low complexity" evidence="1">
    <location>
        <begin position="80"/>
        <end position="89"/>
    </location>
</feature>
<comment type="caution">
    <text evidence="2">The sequence shown here is derived from an EMBL/GenBank/DDBJ whole genome shotgun (WGS) entry which is preliminary data.</text>
</comment>
<dbReference type="AlphaFoldDB" id="A0AAN9ILZ6"/>
<protein>
    <submittedName>
        <fullName evidence="2">Uncharacterized protein</fullName>
    </submittedName>
</protein>
<reference evidence="2 3" key="1">
    <citation type="submission" date="2024-01" db="EMBL/GenBank/DDBJ databases">
        <title>The genomes of 5 underutilized Papilionoideae crops provide insights into root nodulation and disease resistanc.</title>
        <authorList>
            <person name="Yuan L."/>
        </authorList>
    </citation>
    <scope>NUCLEOTIDE SEQUENCE [LARGE SCALE GENOMIC DNA]</scope>
    <source>
        <strain evidence="2">ZHUSHIDOU_FW_LH</strain>
        <tissue evidence="2">Leaf</tissue>
    </source>
</reference>